<dbReference type="SMART" id="SM00563">
    <property type="entry name" value="PlsC"/>
    <property type="match status" value="1"/>
</dbReference>
<evidence type="ECO:0000256" key="1">
    <source>
        <dbReference type="ARBA" id="ARBA00008655"/>
    </source>
</evidence>
<accession>A0A9D1SLD8</accession>
<evidence type="ECO:0000313" key="7">
    <source>
        <dbReference type="Proteomes" id="UP000824099"/>
    </source>
</evidence>
<reference evidence="6" key="1">
    <citation type="submission" date="2020-10" db="EMBL/GenBank/DDBJ databases">
        <authorList>
            <person name="Gilroy R."/>
        </authorList>
    </citation>
    <scope>NUCLEOTIDE SEQUENCE</scope>
    <source>
        <strain evidence="6">CHK160-1198</strain>
    </source>
</reference>
<evidence type="ECO:0000256" key="3">
    <source>
        <dbReference type="ARBA" id="ARBA00023315"/>
    </source>
</evidence>
<dbReference type="InterPro" id="IPR002123">
    <property type="entry name" value="Plipid/glycerol_acylTrfase"/>
</dbReference>
<keyword evidence="2 4" id="KW-0808">Transferase</keyword>
<evidence type="ECO:0000313" key="6">
    <source>
        <dbReference type="EMBL" id="HIU64729.1"/>
    </source>
</evidence>
<keyword evidence="4" id="KW-0594">Phospholipid biosynthesis</keyword>
<keyword evidence="4" id="KW-1208">Phospholipid metabolism</keyword>
<dbReference type="EMBL" id="DVNI01000113">
    <property type="protein sequence ID" value="HIU64729.1"/>
    <property type="molecule type" value="Genomic_DNA"/>
</dbReference>
<keyword evidence="4" id="KW-0444">Lipid biosynthesis</keyword>
<dbReference type="GO" id="GO:0006654">
    <property type="term" value="P:phosphatidic acid biosynthetic process"/>
    <property type="evidence" value="ECO:0007669"/>
    <property type="project" value="TreeGrafter"/>
</dbReference>
<dbReference type="InterPro" id="IPR004552">
    <property type="entry name" value="AGP_acyltrans"/>
</dbReference>
<reference evidence="6" key="2">
    <citation type="journal article" date="2021" name="PeerJ">
        <title>Extensive microbial diversity within the chicken gut microbiome revealed by metagenomics and culture.</title>
        <authorList>
            <person name="Gilroy R."/>
            <person name="Ravi A."/>
            <person name="Getino M."/>
            <person name="Pursley I."/>
            <person name="Horton D.L."/>
            <person name="Alikhan N.F."/>
            <person name="Baker D."/>
            <person name="Gharbi K."/>
            <person name="Hall N."/>
            <person name="Watson M."/>
            <person name="Adriaenssens E.M."/>
            <person name="Foster-Nyarko E."/>
            <person name="Jarju S."/>
            <person name="Secka A."/>
            <person name="Antonio M."/>
            <person name="Oren A."/>
            <person name="Chaudhuri R.R."/>
            <person name="La Ragione R."/>
            <person name="Hildebrand F."/>
            <person name="Pallen M.J."/>
        </authorList>
    </citation>
    <scope>NUCLEOTIDE SEQUENCE</scope>
    <source>
        <strain evidence="6">CHK160-1198</strain>
    </source>
</reference>
<feature type="domain" description="Phospholipid/glycerol acyltransferase" evidence="5">
    <location>
        <begin position="34"/>
        <end position="145"/>
    </location>
</feature>
<evidence type="ECO:0000256" key="4">
    <source>
        <dbReference type="RuleBase" id="RU361267"/>
    </source>
</evidence>
<comment type="domain">
    <text evidence="4">The HXXXXD motif is essential for acyltransferase activity and may constitute the binding site for the phosphate moiety of the glycerol-3-phosphate.</text>
</comment>
<protein>
    <recommendedName>
        <fullName evidence="4">1-acyl-sn-glycerol-3-phosphate acyltransferase</fullName>
        <ecNumber evidence="4">2.3.1.51</ecNumber>
    </recommendedName>
</protein>
<dbReference type="PANTHER" id="PTHR10434">
    <property type="entry name" value="1-ACYL-SN-GLYCEROL-3-PHOSPHATE ACYLTRANSFERASE"/>
    <property type="match status" value="1"/>
</dbReference>
<evidence type="ECO:0000256" key="2">
    <source>
        <dbReference type="ARBA" id="ARBA00022679"/>
    </source>
</evidence>
<dbReference type="Proteomes" id="UP000824099">
    <property type="component" value="Unassembled WGS sequence"/>
</dbReference>
<dbReference type="CDD" id="cd07989">
    <property type="entry name" value="LPLAT_AGPAT-like"/>
    <property type="match status" value="1"/>
</dbReference>
<dbReference type="GO" id="GO:0003841">
    <property type="term" value="F:1-acylglycerol-3-phosphate O-acyltransferase activity"/>
    <property type="evidence" value="ECO:0007669"/>
    <property type="project" value="UniProtKB-UniRule"/>
</dbReference>
<keyword evidence="4" id="KW-0443">Lipid metabolism</keyword>
<sequence length="195" mass="21499">MIYNLLKFILFCFIKVIFRVQVIGKENIPLSGPVVIASNHTSLLDPPIIGVSAPRKVYFMAKQELFMPIIGTILKLLGAFPVKRGSADRTAIKHGIELLNNEQVLVVFPEGTRSKTGQLGKAQPGALMMAAKSNAVIIPTAVQNAHNHFWPKITITFGKPLNFPPEKSLNKEILSEMADTLMQRIAKLLKSGELQ</sequence>
<keyword evidence="3 4" id="KW-0012">Acyltransferase</keyword>
<dbReference type="AlphaFoldDB" id="A0A9D1SLD8"/>
<dbReference type="PANTHER" id="PTHR10434:SF40">
    <property type="entry name" value="1-ACYL-SN-GLYCEROL-3-PHOSPHATE ACYLTRANSFERASE"/>
    <property type="match status" value="1"/>
</dbReference>
<dbReference type="Pfam" id="PF01553">
    <property type="entry name" value="Acyltransferase"/>
    <property type="match status" value="1"/>
</dbReference>
<dbReference type="SUPFAM" id="SSF69593">
    <property type="entry name" value="Glycerol-3-phosphate (1)-acyltransferase"/>
    <property type="match status" value="1"/>
</dbReference>
<name>A0A9D1SLD8_9FIRM</name>
<dbReference type="EC" id="2.3.1.51" evidence="4"/>
<comment type="similarity">
    <text evidence="1 4">Belongs to the 1-acyl-sn-glycerol-3-phosphate acyltransferase family.</text>
</comment>
<organism evidence="6 7">
    <name type="scientific">Candidatus Avacidaminococcus intestinavium</name>
    <dbReference type="NCBI Taxonomy" id="2840684"/>
    <lineage>
        <taxon>Bacteria</taxon>
        <taxon>Bacillati</taxon>
        <taxon>Bacillota</taxon>
        <taxon>Negativicutes</taxon>
        <taxon>Acidaminococcales</taxon>
        <taxon>Acidaminococcaceae</taxon>
        <taxon>Acidaminococcaceae incertae sedis</taxon>
        <taxon>Candidatus Avacidaminococcus</taxon>
    </lineage>
</organism>
<gene>
    <name evidence="6" type="ORF">IAB06_06830</name>
</gene>
<proteinExistence type="inferred from homology"/>
<evidence type="ECO:0000259" key="5">
    <source>
        <dbReference type="SMART" id="SM00563"/>
    </source>
</evidence>
<dbReference type="GO" id="GO:0016020">
    <property type="term" value="C:membrane"/>
    <property type="evidence" value="ECO:0007669"/>
    <property type="project" value="InterPro"/>
</dbReference>
<comment type="caution">
    <text evidence="6">The sequence shown here is derived from an EMBL/GenBank/DDBJ whole genome shotgun (WGS) entry which is preliminary data.</text>
</comment>
<comment type="catalytic activity">
    <reaction evidence="4">
        <text>a 1-acyl-sn-glycero-3-phosphate + an acyl-CoA = a 1,2-diacyl-sn-glycero-3-phosphate + CoA</text>
        <dbReference type="Rhea" id="RHEA:19709"/>
        <dbReference type="ChEBI" id="CHEBI:57287"/>
        <dbReference type="ChEBI" id="CHEBI:57970"/>
        <dbReference type="ChEBI" id="CHEBI:58342"/>
        <dbReference type="ChEBI" id="CHEBI:58608"/>
        <dbReference type="EC" id="2.3.1.51"/>
    </reaction>
</comment>
<dbReference type="NCBIfam" id="TIGR00530">
    <property type="entry name" value="AGP_acyltrn"/>
    <property type="match status" value="1"/>
</dbReference>